<keyword evidence="1 4" id="KW-0812">Transmembrane</keyword>
<feature type="transmembrane region" description="Helical" evidence="4">
    <location>
        <begin position="196"/>
        <end position="215"/>
    </location>
</feature>
<accession>A0AAF1KUW4</accession>
<keyword evidence="2 4" id="KW-1133">Transmembrane helix</keyword>
<feature type="domain" description="Major facilitator superfamily (MFS) profile" evidence="5">
    <location>
        <begin position="1"/>
        <end position="375"/>
    </location>
</feature>
<dbReference type="InterPro" id="IPR011701">
    <property type="entry name" value="MFS"/>
</dbReference>
<dbReference type="EMBL" id="JAAEDH010000028">
    <property type="protein sequence ID" value="MBR0657237.1"/>
    <property type="molecule type" value="Genomic_DNA"/>
</dbReference>
<evidence type="ECO:0000313" key="6">
    <source>
        <dbReference type="EMBL" id="MBR0657237.1"/>
    </source>
</evidence>
<evidence type="ECO:0000256" key="3">
    <source>
        <dbReference type="ARBA" id="ARBA00023136"/>
    </source>
</evidence>
<dbReference type="AlphaFoldDB" id="A0AAF1KUW4"/>
<sequence length="375" mass="37832">MALGTTQTLAWASSYYLPAILARPIARDLAVSETVVFAAFSAALLLTAALGPAVGRAIDRRGGRDVLVMSSVVFAAGLVMLGCTQGPFMLFAAWLVLGVAMSLGLYDSAFATLAGLYGREARGAITGITLIAGFASTIGWPVTAALDAGLGWRDACFAWAALHLVLGLPVNGMLVPRAPPPPAAQPAAEGAAPRRALVILAFVFAVAGFCASALGAHLPGLLLAAGASPAGAILAASLVGFSQVGARIVEFSVLRRMHPLLTTRLALLTNPLGVAALLSFGGPAAAVFTVLHGAGNGMLTIARGTLPLALFGPVGYGLRQGLVTAPARVLVAIAPLAFGLLIERAGQHALLLTAGLCLSALASLALLRISAAGPR</sequence>
<evidence type="ECO:0000256" key="1">
    <source>
        <dbReference type="ARBA" id="ARBA00022692"/>
    </source>
</evidence>
<feature type="transmembrane region" description="Helical" evidence="4">
    <location>
        <begin position="66"/>
        <end position="88"/>
    </location>
</feature>
<evidence type="ECO:0000259" key="5">
    <source>
        <dbReference type="PROSITE" id="PS50850"/>
    </source>
</evidence>
<evidence type="ECO:0000256" key="2">
    <source>
        <dbReference type="ARBA" id="ARBA00022989"/>
    </source>
</evidence>
<protein>
    <submittedName>
        <fullName evidence="6">MFS transporter</fullName>
    </submittedName>
</protein>
<gene>
    <name evidence="6" type="ORF">GXW79_19330</name>
</gene>
<evidence type="ECO:0000313" key="7">
    <source>
        <dbReference type="Proteomes" id="UP001196068"/>
    </source>
</evidence>
<reference evidence="6" key="1">
    <citation type="submission" date="2020-01" db="EMBL/GenBank/DDBJ databases">
        <authorList>
            <person name="Rat A."/>
        </authorList>
    </citation>
    <scope>NUCLEOTIDE SEQUENCE</scope>
    <source>
        <strain evidence="6">LMG 28251</strain>
    </source>
</reference>
<dbReference type="PROSITE" id="PS50850">
    <property type="entry name" value="MFS"/>
    <property type="match status" value="1"/>
</dbReference>
<feature type="transmembrane region" description="Helical" evidence="4">
    <location>
        <begin position="221"/>
        <end position="244"/>
    </location>
</feature>
<feature type="transmembrane region" description="Helical" evidence="4">
    <location>
        <begin position="94"/>
        <end position="117"/>
    </location>
</feature>
<name>A0AAF1KUW4_9PROT</name>
<keyword evidence="7" id="KW-1185">Reference proteome</keyword>
<dbReference type="GO" id="GO:0022857">
    <property type="term" value="F:transmembrane transporter activity"/>
    <property type="evidence" value="ECO:0007669"/>
    <property type="project" value="InterPro"/>
</dbReference>
<dbReference type="Gene3D" id="1.20.1250.20">
    <property type="entry name" value="MFS general substrate transporter like domains"/>
    <property type="match status" value="1"/>
</dbReference>
<evidence type="ECO:0000256" key="4">
    <source>
        <dbReference type="SAM" id="Phobius"/>
    </source>
</evidence>
<feature type="transmembrane region" description="Helical" evidence="4">
    <location>
        <begin position="325"/>
        <end position="342"/>
    </location>
</feature>
<dbReference type="SUPFAM" id="SSF103473">
    <property type="entry name" value="MFS general substrate transporter"/>
    <property type="match status" value="1"/>
</dbReference>
<dbReference type="Pfam" id="PF07690">
    <property type="entry name" value="MFS_1"/>
    <property type="match status" value="1"/>
</dbReference>
<feature type="transmembrane region" description="Helical" evidence="4">
    <location>
        <begin position="157"/>
        <end position="175"/>
    </location>
</feature>
<dbReference type="InterPro" id="IPR020846">
    <property type="entry name" value="MFS_dom"/>
</dbReference>
<keyword evidence="3 4" id="KW-0472">Membrane</keyword>
<dbReference type="Proteomes" id="UP001196068">
    <property type="component" value="Unassembled WGS sequence"/>
</dbReference>
<reference evidence="6" key="2">
    <citation type="journal article" date="2021" name="Syst. Appl. Microbiol.">
        <title>Roseomonas hellenica sp. nov., isolated from roots of wild-growing Alkanna tinctoria.</title>
        <authorList>
            <person name="Rat A."/>
            <person name="Naranjo H.D."/>
            <person name="Lebbe L."/>
            <person name="Cnockaert M."/>
            <person name="Krigas N."/>
            <person name="Grigoriadou K."/>
            <person name="Maloupa E."/>
            <person name="Willems A."/>
        </authorList>
    </citation>
    <scope>NUCLEOTIDE SEQUENCE</scope>
    <source>
        <strain evidence="6">LMG 28251</strain>
    </source>
</reference>
<organism evidence="6 7">
    <name type="scientific">Plastoroseomonas arctica</name>
    <dbReference type="NCBI Taxonomy" id="1509237"/>
    <lineage>
        <taxon>Bacteria</taxon>
        <taxon>Pseudomonadati</taxon>
        <taxon>Pseudomonadota</taxon>
        <taxon>Alphaproteobacteria</taxon>
        <taxon>Acetobacterales</taxon>
        <taxon>Acetobacteraceae</taxon>
        <taxon>Plastoroseomonas</taxon>
    </lineage>
</organism>
<dbReference type="InterPro" id="IPR036259">
    <property type="entry name" value="MFS_trans_sf"/>
</dbReference>
<comment type="caution">
    <text evidence="6">The sequence shown here is derived from an EMBL/GenBank/DDBJ whole genome shotgun (WGS) entry which is preliminary data.</text>
</comment>
<proteinExistence type="predicted"/>
<feature type="transmembrane region" description="Helical" evidence="4">
    <location>
        <begin position="265"/>
        <end position="291"/>
    </location>
</feature>
<feature type="transmembrane region" description="Helical" evidence="4">
    <location>
        <begin position="124"/>
        <end position="145"/>
    </location>
</feature>
<feature type="transmembrane region" description="Helical" evidence="4">
    <location>
        <begin position="35"/>
        <end position="54"/>
    </location>
</feature>
<feature type="transmembrane region" description="Helical" evidence="4">
    <location>
        <begin position="348"/>
        <end position="367"/>
    </location>
</feature>